<protein>
    <submittedName>
        <fullName evidence="2">Uncharacterized protein</fullName>
    </submittedName>
</protein>
<dbReference type="AlphaFoldDB" id="A0A2M9CX43"/>
<reference evidence="2 3" key="1">
    <citation type="submission" date="2017-11" db="EMBL/GenBank/DDBJ databases">
        <title>Genomic Encyclopedia of Archaeal and Bacterial Type Strains, Phase II (KMG-II): From Individual Species to Whole Genera.</title>
        <authorList>
            <person name="Goeker M."/>
        </authorList>
    </citation>
    <scope>NUCLEOTIDE SEQUENCE [LARGE SCALE GENOMIC DNA]</scope>
    <source>
        <strain evidence="2 3">DSM 27268</strain>
    </source>
</reference>
<feature type="transmembrane region" description="Helical" evidence="1">
    <location>
        <begin position="35"/>
        <end position="53"/>
    </location>
</feature>
<feature type="transmembrane region" description="Helical" evidence="1">
    <location>
        <begin position="163"/>
        <end position="182"/>
    </location>
</feature>
<accession>A0A2M9CX43</accession>
<dbReference type="RefSeq" id="WP_100314961.1">
    <property type="nucleotide sequence ID" value="NZ_PGFG01000001.1"/>
</dbReference>
<comment type="caution">
    <text evidence="2">The sequence shown here is derived from an EMBL/GenBank/DDBJ whole genome shotgun (WGS) entry which is preliminary data.</text>
</comment>
<keyword evidence="1" id="KW-0472">Membrane</keyword>
<name>A0A2M9CX43_9BACT</name>
<feature type="transmembrane region" description="Helical" evidence="1">
    <location>
        <begin position="85"/>
        <end position="104"/>
    </location>
</feature>
<dbReference type="OrthoDB" id="9806699at2"/>
<keyword evidence="3" id="KW-1185">Reference proteome</keyword>
<evidence type="ECO:0000256" key="1">
    <source>
        <dbReference type="SAM" id="Phobius"/>
    </source>
</evidence>
<feature type="transmembrane region" description="Helical" evidence="1">
    <location>
        <begin position="111"/>
        <end position="130"/>
    </location>
</feature>
<feature type="transmembrane region" description="Helical" evidence="1">
    <location>
        <begin position="12"/>
        <end position="29"/>
    </location>
</feature>
<dbReference type="Pfam" id="PF20221">
    <property type="entry name" value="DUF6580"/>
    <property type="match status" value="1"/>
</dbReference>
<sequence>MSAMKLYVRTRLWLLMIIAIAIWRIFLTLHTGGLVLANFSPLGAMAIFGGACFSSRWKAIGFPLLTLWISDVILGKLLFFHQWELFYPGFYFTYGAFVLMTLTGRWLIRRITAGSVITAAVVSTAIHWIVSDLGVWLDGRTYPLTWQGWIECLVAAIPFELRLLAGTLVYGAVLFGVAVWITRKSAAPVTAR</sequence>
<evidence type="ECO:0000313" key="3">
    <source>
        <dbReference type="Proteomes" id="UP000230000"/>
    </source>
</evidence>
<dbReference type="Proteomes" id="UP000230000">
    <property type="component" value="Unassembled WGS sequence"/>
</dbReference>
<proteinExistence type="predicted"/>
<feature type="transmembrane region" description="Helical" evidence="1">
    <location>
        <begin position="60"/>
        <end position="79"/>
    </location>
</feature>
<keyword evidence="1" id="KW-1133">Transmembrane helix</keyword>
<organism evidence="2 3">
    <name type="scientific">Thermoflavifilum aggregans</name>
    <dbReference type="NCBI Taxonomy" id="454188"/>
    <lineage>
        <taxon>Bacteria</taxon>
        <taxon>Pseudomonadati</taxon>
        <taxon>Bacteroidota</taxon>
        <taxon>Chitinophagia</taxon>
        <taxon>Chitinophagales</taxon>
        <taxon>Chitinophagaceae</taxon>
        <taxon>Thermoflavifilum</taxon>
    </lineage>
</organism>
<gene>
    <name evidence="2" type="ORF">BXY57_2121</name>
</gene>
<keyword evidence="1" id="KW-0812">Transmembrane</keyword>
<dbReference type="EMBL" id="PGFG01000001">
    <property type="protein sequence ID" value="PJJ76496.1"/>
    <property type="molecule type" value="Genomic_DNA"/>
</dbReference>
<dbReference type="InterPro" id="IPR046487">
    <property type="entry name" value="DUF6580"/>
</dbReference>
<evidence type="ECO:0000313" key="2">
    <source>
        <dbReference type="EMBL" id="PJJ76496.1"/>
    </source>
</evidence>